<evidence type="ECO:0000256" key="1">
    <source>
        <dbReference type="SAM" id="MobiDB-lite"/>
    </source>
</evidence>
<keyword evidence="3" id="KW-1185">Reference proteome</keyword>
<protein>
    <submittedName>
        <fullName evidence="2">Polyhydroxyalkanoate biosynthesis repressor PhaR</fullName>
    </submittedName>
</protein>
<accession>A0A1C0YIY1</accession>
<comment type="caution">
    <text evidence="2">The sequence shown here is derived from an EMBL/GenBank/DDBJ whole genome shotgun (WGS) entry which is preliminary data.</text>
</comment>
<dbReference type="STRING" id="33978.A6M13_11545"/>
<proteinExistence type="predicted"/>
<dbReference type="AlphaFoldDB" id="A0A1C0YIY1"/>
<sequence length="169" mass="18813">MTNNTSFDAFSLWKSMYDQTENTWRDVIEKTLEQPSFAEGLGQVQSQYLQMQGFVNGLTENYLKQMNMPTRDEIAQVASLVINVDTKVDDLTDELEAQLDGPLEAQRKEIDALKKSVTKLDKKLDTIITLLNTSIANQAGPVPSTSTPSPKTELPKTDVKKATPSTDTK</sequence>
<dbReference type="Proteomes" id="UP000093199">
    <property type="component" value="Unassembled WGS sequence"/>
</dbReference>
<gene>
    <name evidence="2" type="ORF">A6M13_11545</name>
</gene>
<organism evidence="2 3">
    <name type="scientific">Caryophanon tenue</name>
    <dbReference type="NCBI Taxonomy" id="33978"/>
    <lineage>
        <taxon>Bacteria</taxon>
        <taxon>Bacillati</taxon>
        <taxon>Bacillota</taxon>
        <taxon>Bacilli</taxon>
        <taxon>Bacillales</taxon>
        <taxon>Caryophanaceae</taxon>
        <taxon>Caryophanon</taxon>
    </lineage>
</organism>
<evidence type="ECO:0000313" key="2">
    <source>
        <dbReference type="EMBL" id="OCS87103.1"/>
    </source>
</evidence>
<dbReference type="RefSeq" id="WP_066543903.1">
    <property type="nucleotide sequence ID" value="NZ_MASJ01000005.1"/>
</dbReference>
<feature type="compositionally biased region" description="Low complexity" evidence="1">
    <location>
        <begin position="143"/>
        <end position="152"/>
    </location>
</feature>
<name>A0A1C0YIY1_9BACL</name>
<evidence type="ECO:0000313" key="3">
    <source>
        <dbReference type="Proteomes" id="UP000093199"/>
    </source>
</evidence>
<dbReference type="EMBL" id="MASJ01000005">
    <property type="protein sequence ID" value="OCS87103.1"/>
    <property type="molecule type" value="Genomic_DNA"/>
</dbReference>
<reference evidence="2 3" key="1">
    <citation type="submission" date="2016-07" db="EMBL/GenBank/DDBJ databases">
        <title>Caryophanon tenue genome sequencing.</title>
        <authorList>
            <person name="Verma A."/>
            <person name="Pal Y."/>
            <person name="Krishnamurthi S."/>
        </authorList>
    </citation>
    <scope>NUCLEOTIDE SEQUENCE [LARGE SCALE GENOMIC DNA]</scope>
    <source>
        <strain evidence="2 3">DSM 14152</strain>
    </source>
</reference>
<feature type="region of interest" description="Disordered" evidence="1">
    <location>
        <begin position="137"/>
        <end position="169"/>
    </location>
</feature>